<dbReference type="SUPFAM" id="SSF54637">
    <property type="entry name" value="Thioesterase/thiol ester dehydrase-isomerase"/>
    <property type="match status" value="1"/>
</dbReference>
<sequence>MGRLGTGEAMNDETDADGVKKFVEKCQVYFDDLDAFGMFYHGRYLALIDRAFFACVWRLGFTPGHEDLHQVVRETNLVFIEPIRQIGDVDVIFWASRVGRSSALFDFVVKSAAGEHVRGSRSVIKFDPATGRSKPWGEKIRAVFDPGSDDPKQ</sequence>
<feature type="domain" description="Thioesterase" evidence="1">
    <location>
        <begin position="36"/>
        <end position="113"/>
    </location>
</feature>
<organism evidence="2 3">
    <name type="scientific">Mycobacterium simiae</name>
    <name type="common">Mycobacterium habana</name>
    <dbReference type="NCBI Taxonomy" id="1784"/>
    <lineage>
        <taxon>Bacteria</taxon>
        <taxon>Bacillati</taxon>
        <taxon>Actinomycetota</taxon>
        <taxon>Actinomycetes</taxon>
        <taxon>Mycobacteriales</taxon>
        <taxon>Mycobacteriaceae</taxon>
        <taxon>Mycobacterium</taxon>
        <taxon>Mycobacterium simiae complex</taxon>
    </lineage>
</organism>
<dbReference type="Proteomes" id="UP000193040">
    <property type="component" value="Unassembled WGS sequence"/>
</dbReference>
<gene>
    <name evidence="2" type="ORF">B5M45_06250</name>
</gene>
<dbReference type="InterPro" id="IPR029069">
    <property type="entry name" value="HotDog_dom_sf"/>
</dbReference>
<evidence type="ECO:0000259" key="1">
    <source>
        <dbReference type="Pfam" id="PF03061"/>
    </source>
</evidence>
<accession>A0A1X0YBY8</accession>
<dbReference type="AlphaFoldDB" id="A0A1X0YBY8"/>
<evidence type="ECO:0000313" key="3">
    <source>
        <dbReference type="Proteomes" id="UP000193040"/>
    </source>
</evidence>
<dbReference type="EMBL" id="MZZM01000012">
    <property type="protein sequence ID" value="ORJ62632.1"/>
    <property type="molecule type" value="Genomic_DNA"/>
</dbReference>
<dbReference type="InterPro" id="IPR006683">
    <property type="entry name" value="Thioestr_dom"/>
</dbReference>
<dbReference type="CDD" id="cd00586">
    <property type="entry name" value="4HBT"/>
    <property type="match status" value="1"/>
</dbReference>
<evidence type="ECO:0000313" key="2">
    <source>
        <dbReference type="EMBL" id="ORJ62632.1"/>
    </source>
</evidence>
<comment type="caution">
    <text evidence="2">The sequence shown here is derived from an EMBL/GenBank/DDBJ whole genome shotgun (WGS) entry which is preliminary data.</text>
</comment>
<name>A0A1X0YBY8_MYCSI</name>
<dbReference type="Gene3D" id="3.10.129.10">
    <property type="entry name" value="Hotdog Thioesterase"/>
    <property type="match status" value="1"/>
</dbReference>
<keyword evidence="3" id="KW-1185">Reference proteome</keyword>
<protein>
    <recommendedName>
        <fullName evidence="1">Thioesterase domain-containing protein</fullName>
    </recommendedName>
</protein>
<reference evidence="2 3" key="1">
    <citation type="submission" date="2017-03" db="EMBL/GenBank/DDBJ databases">
        <title>Genomic insights into Mycobacterium simiae human colonization.</title>
        <authorList>
            <person name="Steffani J.L."/>
            <person name="Brunck M.E."/>
            <person name="Cruz E."/>
            <person name="Montiel R."/>
            <person name="Barona F."/>
        </authorList>
    </citation>
    <scope>NUCLEOTIDE SEQUENCE [LARGE SCALE GENOMIC DNA]</scope>
    <source>
        <strain evidence="2 3">MsiGto</strain>
    </source>
</reference>
<proteinExistence type="predicted"/>
<dbReference type="Pfam" id="PF03061">
    <property type="entry name" value="4HBT"/>
    <property type="match status" value="1"/>
</dbReference>